<keyword evidence="8" id="KW-1185">Reference proteome</keyword>
<comment type="subcellular location">
    <subcellularLocation>
        <location evidence="1">Cytoplasm</location>
        <location evidence="1">Cytoskeleton</location>
        <location evidence="1">Cilium basal body</location>
    </subcellularLocation>
</comment>
<evidence type="ECO:0000313" key="7">
    <source>
        <dbReference type="EMBL" id="CAK8676879.1"/>
    </source>
</evidence>
<comment type="caution">
    <text evidence="7">The sequence shown here is derived from an EMBL/GenBank/DDBJ whole genome shotgun (WGS) entry which is preliminary data.</text>
</comment>
<evidence type="ECO:0000256" key="4">
    <source>
        <dbReference type="ARBA" id="ARBA00023212"/>
    </source>
</evidence>
<evidence type="ECO:0000256" key="2">
    <source>
        <dbReference type="ARBA" id="ARBA00022490"/>
    </source>
</evidence>
<reference evidence="7 8" key="1">
    <citation type="submission" date="2024-02" db="EMBL/GenBank/DDBJ databases">
        <authorList>
            <person name="Daric V."/>
            <person name="Darras S."/>
        </authorList>
    </citation>
    <scope>NUCLEOTIDE SEQUENCE [LARGE SCALE GENOMIC DNA]</scope>
</reference>
<sequence length="592" mass="67643">MDKLYEKDLGGATYRSRDPIKNFTVKIKLQRLSASTIGFLGKPGSPGDENQEITSSVNQYGQTILENEELTVHWQQKFFSQREMEFYGFEPNCTSVLDYKYHAEVEHIKVGGRPNTRLFTYVDKDRFSVVEEAYVPMTTSVNEMPSHLSSRVTEVRRRKNANSSSTLQPWELNKGRSVSGMKLVEEKPTDEFTVNHHVLNTPVHVFIIMADLSPEGQLGSAEFERRLCTIEYDDNCVIRVSPDFTRSKPPYRIEEGGLSRDIWDFQVEHVSNVVSKMESRREGKVISELYRKHQTYLKGLVGESFEELPSGIFRLLAYGEILSAESFEYDDLHVEFFVDLPKNWSCDPGQLLSGCTHSSRTTLTGNTERAYFAQPFNYQLFFPLQEDQDTLDWPKIFLHVISSDTWGRRRTEGYGYFSLPTRPGCQRIVVQCWRPTGNEGYEAITSELNRFFIGGNPELEDISYAAIPNTFEGKHLSKYGVRTETGGSVTVQVNCIQQCKAFQENLSTAVSRKKLQSALQIARGQASKTAIHGVMDAYQRARKRMQLARENVPNQIRESAEKNAVEKLRGLTTQDKIKNILRKAEDEQTEAK</sequence>
<evidence type="ECO:0000256" key="5">
    <source>
        <dbReference type="ARBA" id="ARBA00023273"/>
    </source>
</evidence>
<keyword evidence="5" id="KW-0966">Cell projection</keyword>
<gene>
    <name evidence="7" type="ORF">CVLEPA_LOCUS6303</name>
</gene>
<evidence type="ECO:0000256" key="6">
    <source>
        <dbReference type="SAM" id="MobiDB-lite"/>
    </source>
</evidence>
<evidence type="ECO:0000256" key="1">
    <source>
        <dbReference type="ARBA" id="ARBA00004120"/>
    </source>
</evidence>
<dbReference type="InterPro" id="IPR010796">
    <property type="entry name" value="C2_B9-type_dom"/>
</dbReference>
<evidence type="ECO:0008006" key="9">
    <source>
        <dbReference type="Google" id="ProtNLM"/>
    </source>
</evidence>
<dbReference type="PANTHER" id="PTHR12968">
    <property type="entry name" value="B9 DOMAIN-CONTAINING"/>
    <property type="match status" value="1"/>
</dbReference>
<feature type="region of interest" description="Disordered" evidence="6">
    <location>
        <begin position="145"/>
        <end position="167"/>
    </location>
</feature>
<keyword evidence="4" id="KW-0206">Cytoskeleton</keyword>
<proteinExistence type="predicted"/>
<dbReference type="Proteomes" id="UP001642483">
    <property type="component" value="Unassembled WGS sequence"/>
</dbReference>
<accession>A0ABP0FEH9</accession>
<protein>
    <recommendedName>
        <fullName evidence="9">Meckel syndrome type 1 protein</fullName>
    </recommendedName>
</protein>
<evidence type="ECO:0000256" key="3">
    <source>
        <dbReference type="ARBA" id="ARBA00022794"/>
    </source>
</evidence>
<keyword evidence="3" id="KW-0970">Cilium biogenesis/degradation</keyword>
<dbReference type="EMBL" id="CAWYQH010000035">
    <property type="protein sequence ID" value="CAK8676879.1"/>
    <property type="molecule type" value="Genomic_DNA"/>
</dbReference>
<organism evidence="7 8">
    <name type="scientific">Clavelina lepadiformis</name>
    <name type="common">Light-bulb sea squirt</name>
    <name type="synonym">Ascidia lepadiformis</name>
    <dbReference type="NCBI Taxonomy" id="159417"/>
    <lineage>
        <taxon>Eukaryota</taxon>
        <taxon>Metazoa</taxon>
        <taxon>Chordata</taxon>
        <taxon>Tunicata</taxon>
        <taxon>Ascidiacea</taxon>
        <taxon>Aplousobranchia</taxon>
        <taxon>Clavelinidae</taxon>
        <taxon>Clavelina</taxon>
    </lineage>
</organism>
<dbReference type="PROSITE" id="PS51381">
    <property type="entry name" value="C2_B9"/>
    <property type="match status" value="1"/>
</dbReference>
<name>A0ABP0FEH9_CLALP</name>
<evidence type="ECO:0000313" key="8">
    <source>
        <dbReference type="Proteomes" id="UP001642483"/>
    </source>
</evidence>
<dbReference type="PANTHER" id="PTHR12968:SF4">
    <property type="entry name" value="TECTONIC-LIKE COMPLEX MEMBER MKS1"/>
    <property type="match status" value="1"/>
</dbReference>
<keyword evidence="2" id="KW-0963">Cytoplasm</keyword>
<dbReference type="Pfam" id="PF07162">
    <property type="entry name" value="B9-C2"/>
    <property type="match status" value="1"/>
</dbReference>